<comment type="similarity">
    <text evidence="3 13">Belongs to the cytidine and deoxycytidylate deaminase family.</text>
</comment>
<evidence type="ECO:0000256" key="7">
    <source>
        <dbReference type="ARBA" id="ARBA00022833"/>
    </source>
</evidence>
<dbReference type="PANTHER" id="PTHR11644:SF2">
    <property type="entry name" value="CYTIDINE DEAMINASE"/>
    <property type="match status" value="1"/>
</dbReference>
<dbReference type="EC" id="3.5.4.5" evidence="4 13"/>
<comment type="function">
    <text evidence="2 13">This enzyme scavenges exogenous and endogenous cytidine and 2'-deoxycytidine for UMP synthesis.</text>
</comment>
<gene>
    <name evidence="15" type="ORF">COEREDRAFT_68918</name>
</gene>
<dbReference type="GO" id="GO:0008270">
    <property type="term" value="F:zinc ion binding"/>
    <property type="evidence" value="ECO:0007669"/>
    <property type="project" value="UniProtKB-UniRule"/>
</dbReference>
<dbReference type="InterPro" id="IPR016193">
    <property type="entry name" value="Cytidine_deaminase-like"/>
</dbReference>
<dbReference type="InterPro" id="IPR002125">
    <property type="entry name" value="CMP_dCMP_dom"/>
</dbReference>
<dbReference type="GO" id="GO:0042802">
    <property type="term" value="F:identical protein binding"/>
    <property type="evidence" value="ECO:0007669"/>
    <property type="project" value="UniProtKB-ARBA"/>
</dbReference>
<evidence type="ECO:0000256" key="13">
    <source>
        <dbReference type="RuleBase" id="RU364006"/>
    </source>
</evidence>
<evidence type="ECO:0000313" key="16">
    <source>
        <dbReference type="Proteomes" id="UP000242474"/>
    </source>
</evidence>
<sequence length="147" mass="16042">MFQFTFEEPSDQQSVELVRCSLEARENSHSPYSKLRVGASIRAVGGRIFNGCNIESCSYSPTICAERVAVASAVAAGYTQFEAIAISSDLKDAITPCGVCRQFMREFSKDLPILLVRSDGMVCRTDLTELLPGSFGPDSLDQPHRAV</sequence>
<evidence type="ECO:0000256" key="11">
    <source>
        <dbReference type="PIRSR" id="PIRSR606262-2"/>
    </source>
</evidence>
<evidence type="ECO:0000256" key="2">
    <source>
        <dbReference type="ARBA" id="ARBA00003949"/>
    </source>
</evidence>
<evidence type="ECO:0000256" key="10">
    <source>
        <dbReference type="PIRSR" id="PIRSR606262-1"/>
    </source>
</evidence>
<comment type="cofactor">
    <cofactor evidence="1 12 13">
        <name>Zn(2+)</name>
        <dbReference type="ChEBI" id="CHEBI:29105"/>
    </cofactor>
</comment>
<evidence type="ECO:0000256" key="1">
    <source>
        <dbReference type="ARBA" id="ARBA00001947"/>
    </source>
</evidence>
<comment type="catalytic activity">
    <reaction evidence="13">
        <text>2'-deoxycytidine + H2O + H(+) = 2'-deoxyuridine + NH4(+)</text>
        <dbReference type="Rhea" id="RHEA:13433"/>
        <dbReference type="ChEBI" id="CHEBI:15377"/>
        <dbReference type="ChEBI" id="CHEBI:15378"/>
        <dbReference type="ChEBI" id="CHEBI:15698"/>
        <dbReference type="ChEBI" id="CHEBI:16450"/>
        <dbReference type="ChEBI" id="CHEBI:28938"/>
        <dbReference type="EC" id="3.5.4.5"/>
    </reaction>
</comment>
<dbReference type="OrthoDB" id="414540at2759"/>
<dbReference type="SUPFAM" id="SSF53927">
    <property type="entry name" value="Cytidine deaminase-like"/>
    <property type="match status" value="1"/>
</dbReference>
<dbReference type="Pfam" id="PF00383">
    <property type="entry name" value="dCMP_cyt_deam_1"/>
    <property type="match status" value="1"/>
</dbReference>
<keyword evidence="6 13" id="KW-0378">Hydrolase</keyword>
<dbReference type="STRING" id="763665.A0A2G5BJR0"/>
<feature type="active site" description="Proton donor" evidence="10">
    <location>
        <position position="66"/>
    </location>
</feature>
<feature type="binding site" evidence="12">
    <location>
        <position position="97"/>
    </location>
    <ligand>
        <name>Zn(2+)</name>
        <dbReference type="ChEBI" id="CHEBI:29105"/>
        <note>catalytic</note>
    </ligand>
</feature>
<evidence type="ECO:0000313" key="15">
    <source>
        <dbReference type="EMBL" id="PIA19246.1"/>
    </source>
</evidence>
<keyword evidence="16" id="KW-1185">Reference proteome</keyword>
<dbReference type="AlphaFoldDB" id="A0A2G5BJR0"/>
<proteinExistence type="inferred from homology"/>
<evidence type="ECO:0000256" key="12">
    <source>
        <dbReference type="PIRSR" id="PIRSR606262-3"/>
    </source>
</evidence>
<dbReference type="GO" id="GO:0055086">
    <property type="term" value="P:nucleobase-containing small molecule metabolic process"/>
    <property type="evidence" value="ECO:0007669"/>
    <property type="project" value="UniProtKB-ARBA"/>
</dbReference>
<dbReference type="GO" id="GO:0072527">
    <property type="term" value="P:pyrimidine-containing compound metabolic process"/>
    <property type="evidence" value="ECO:0007669"/>
    <property type="project" value="UniProtKB-ARBA"/>
</dbReference>
<dbReference type="GO" id="GO:0004126">
    <property type="term" value="F:cytidine deaminase activity"/>
    <property type="evidence" value="ECO:0007669"/>
    <property type="project" value="UniProtKB-UniRule"/>
</dbReference>
<dbReference type="NCBIfam" id="TIGR01354">
    <property type="entry name" value="cyt_deam_tetra"/>
    <property type="match status" value="1"/>
</dbReference>
<dbReference type="NCBIfam" id="NF004064">
    <property type="entry name" value="PRK05578.1"/>
    <property type="match status" value="1"/>
</dbReference>
<name>A0A2G5BJR0_COERN</name>
<dbReference type="PROSITE" id="PS00903">
    <property type="entry name" value="CYT_DCMP_DEAMINASES_1"/>
    <property type="match status" value="1"/>
</dbReference>
<dbReference type="PROSITE" id="PS51747">
    <property type="entry name" value="CYT_DCMP_DEAMINASES_2"/>
    <property type="match status" value="1"/>
</dbReference>
<evidence type="ECO:0000256" key="5">
    <source>
        <dbReference type="ARBA" id="ARBA00022723"/>
    </source>
</evidence>
<evidence type="ECO:0000256" key="3">
    <source>
        <dbReference type="ARBA" id="ARBA00006576"/>
    </source>
</evidence>
<protein>
    <recommendedName>
        <fullName evidence="4 13">Cytidine deaminase</fullName>
        <ecNumber evidence="4 13">3.5.4.5</ecNumber>
    </recommendedName>
    <alternativeName>
        <fullName evidence="8 13">Cytidine aminohydrolase</fullName>
    </alternativeName>
</protein>
<feature type="binding site" evidence="12">
    <location>
        <position position="100"/>
    </location>
    <ligand>
        <name>Zn(2+)</name>
        <dbReference type="ChEBI" id="CHEBI:29105"/>
        <note>catalytic</note>
    </ligand>
</feature>
<accession>A0A2G5BJR0</accession>
<dbReference type="EMBL" id="KZ303487">
    <property type="protein sequence ID" value="PIA19246.1"/>
    <property type="molecule type" value="Genomic_DNA"/>
</dbReference>
<dbReference type="PANTHER" id="PTHR11644">
    <property type="entry name" value="CYTIDINE DEAMINASE"/>
    <property type="match status" value="1"/>
</dbReference>
<organism evidence="15 16">
    <name type="scientific">Coemansia reversa (strain ATCC 12441 / NRRL 1564)</name>
    <dbReference type="NCBI Taxonomy" id="763665"/>
    <lineage>
        <taxon>Eukaryota</taxon>
        <taxon>Fungi</taxon>
        <taxon>Fungi incertae sedis</taxon>
        <taxon>Zoopagomycota</taxon>
        <taxon>Kickxellomycotina</taxon>
        <taxon>Kickxellomycetes</taxon>
        <taxon>Kickxellales</taxon>
        <taxon>Kickxellaceae</taxon>
        <taxon>Coemansia</taxon>
    </lineage>
</organism>
<evidence type="ECO:0000256" key="8">
    <source>
        <dbReference type="ARBA" id="ARBA00032005"/>
    </source>
</evidence>
<reference evidence="15 16" key="1">
    <citation type="journal article" date="2015" name="Genome Biol. Evol.">
        <title>Phylogenomic analyses indicate that early fungi evolved digesting cell walls of algal ancestors of land plants.</title>
        <authorList>
            <person name="Chang Y."/>
            <person name="Wang S."/>
            <person name="Sekimoto S."/>
            <person name="Aerts A.L."/>
            <person name="Choi C."/>
            <person name="Clum A."/>
            <person name="LaButti K.M."/>
            <person name="Lindquist E.A."/>
            <person name="Yee Ngan C."/>
            <person name="Ohm R.A."/>
            <person name="Salamov A.A."/>
            <person name="Grigoriev I.V."/>
            <person name="Spatafora J.W."/>
            <person name="Berbee M.L."/>
        </authorList>
    </citation>
    <scope>NUCLEOTIDE SEQUENCE [LARGE SCALE GENOMIC DNA]</scope>
    <source>
        <strain evidence="15 16">NRRL 1564</strain>
    </source>
</reference>
<dbReference type="Proteomes" id="UP000242474">
    <property type="component" value="Unassembled WGS sequence"/>
</dbReference>
<keyword evidence="5 12" id="KW-0479">Metal-binding</keyword>
<dbReference type="GO" id="GO:0005829">
    <property type="term" value="C:cytosol"/>
    <property type="evidence" value="ECO:0007669"/>
    <property type="project" value="TreeGrafter"/>
</dbReference>
<dbReference type="InterPro" id="IPR006262">
    <property type="entry name" value="Cyt_deam_tetra"/>
</dbReference>
<feature type="domain" description="CMP/dCMP-type deaminase" evidence="14">
    <location>
        <begin position="12"/>
        <end position="138"/>
    </location>
</feature>
<evidence type="ECO:0000259" key="14">
    <source>
        <dbReference type="PROSITE" id="PS51747"/>
    </source>
</evidence>
<dbReference type="Gene3D" id="3.40.140.10">
    <property type="entry name" value="Cytidine Deaminase, domain 2"/>
    <property type="match status" value="1"/>
</dbReference>
<evidence type="ECO:0000256" key="4">
    <source>
        <dbReference type="ARBA" id="ARBA00012783"/>
    </source>
</evidence>
<dbReference type="FunFam" id="3.40.140.10:FF:000008">
    <property type="entry name" value="Cytidine deaminase"/>
    <property type="match status" value="1"/>
</dbReference>
<feature type="binding site" evidence="12">
    <location>
        <position position="64"/>
    </location>
    <ligand>
        <name>Zn(2+)</name>
        <dbReference type="ChEBI" id="CHEBI:29105"/>
        <note>catalytic</note>
    </ligand>
</feature>
<dbReference type="CDD" id="cd01283">
    <property type="entry name" value="cytidine_deaminase"/>
    <property type="match status" value="1"/>
</dbReference>
<evidence type="ECO:0000256" key="9">
    <source>
        <dbReference type="ARBA" id="ARBA00049558"/>
    </source>
</evidence>
<feature type="binding site" evidence="11">
    <location>
        <begin position="53"/>
        <end position="59"/>
    </location>
    <ligand>
        <name>substrate</name>
    </ligand>
</feature>
<dbReference type="InterPro" id="IPR016192">
    <property type="entry name" value="APOBEC/CMP_deaminase_Zn-bd"/>
</dbReference>
<comment type="catalytic activity">
    <reaction evidence="9 13">
        <text>cytidine + H2O + H(+) = uridine + NH4(+)</text>
        <dbReference type="Rhea" id="RHEA:16069"/>
        <dbReference type="ChEBI" id="CHEBI:15377"/>
        <dbReference type="ChEBI" id="CHEBI:15378"/>
        <dbReference type="ChEBI" id="CHEBI:16704"/>
        <dbReference type="ChEBI" id="CHEBI:17562"/>
        <dbReference type="ChEBI" id="CHEBI:28938"/>
        <dbReference type="EC" id="3.5.4.5"/>
    </reaction>
</comment>
<evidence type="ECO:0000256" key="6">
    <source>
        <dbReference type="ARBA" id="ARBA00022801"/>
    </source>
</evidence>
<keyword evidence="7 12" id="KW-0862">Zinc</keyword>
<dbReference type="InterPro" id="IPR050202">
    <property type="entry name" value="Cyt/Deoxycyt_deaminase"/>
</dbReference>